<dbReference type="OMA" id="IENSCIM"/>
<dbReference type="InParanoid" id="A0A200QNX2"/>
<accession>A0A200QNX2</accession>
<evidence type="ECO:0000313" key="7">
    <source>
        <dbReference type="Proteomes" id="UP000195402"/>
    </source>
</evidence>
<proteinExistence type="inferred from homology"/>
<comment type="caution">
    <text evidence="6">The sequence shown here is derived from an EMBL/GenBank/DDBJ whole genome shotgun (WGS) entry which is preliminary data.</text>
</comment>
<protein>
    <recommendedName>
        <fullName evidence="5">Glycosyltransferase</fullName>
        <ecNumber evidence="5">2.4.1.-</ecNumber>
    </recommendedName>
</protein>
<dbReference type="FunFam" id="3.40.50.2000:FF:000060">
    <property type="entry name" value="Glycosyltransferase"/>
    <property type="match status" value="1"/>
</dbReference>
<gene>
    <name evidence="6" type="ORF">BVC80_1773g25</name>
</gene>
<sequence>MADSDNIPHIALLPSSGMGHLTPFLRLAASLVTNHNCKLTLITIQPTVSLSESQLISRFLSSFPQITPKEFHLLPFDPSTANSKDPFFLHIEAIRRSAHLLSPLLSSLSSPPLSALVTDITLASAFLRVTSQLHLPNYILFTASAKMLSLCAYFPTILESSTEIDESFQIPGSSPMPKSWVPPVLFDLSSLFTTQFIENSCIMVESNGILINTFESLERETLEALNDGKVVDGLPPVIPIGPLVPCEFEKSTSPKLKWLDGEQNGSVVYVSFGSRTAMCREQIRELGVGLVRSGCRFVWVLKDKEVDREEEENLEVVLGNELMEGVKEKGLVLKEWVDQVEILGHPSVGGFVSHCGWNSVTEAAWHGVPILAWPQLGDQRVNAAVVENSGFGVCVKNWGWGDGGVIVKGEEIGEMIREMMSDEGLRLRAAHARDEARKAKEVDGSSEKGLSRVIELCNKM</sequence>
<evidence type="ECO:0000256" key="2">
    <source>
        <dbReference type="ARBA" id="ARBA00022676"/>
    </source>
</evidence>
<evidence type="ECO:0000256" key="5">
    <source>
        <dbReference type="RuleBase" id="RU362057"/>
    </source>
</evidence>
<organism evidence="6 7">
    <name type="scientific">Macleaya cordata</name>
    <name type="common">Five-seeded plume-poppy</name>
    <name type="synonym">Bocconia cordata</name>
    <dbReference type="NCBI Taxonomy" id="56857"/>
    <lineage>
        <taxon>Eukaryota</taxon>
        <taxon>Viridiplantae</taxon>
        <taxon>Streptophyta</taxon>
        <taxon>Embryophyta</taxon>
        <taxon>Tracheophyta</taxon>
        <taxon>Spermatophyta</taxon>
        <taxon>Magnoliopsida</taxon>
        <taxon>Ranunculales</taxon>
        <taxon>Papaveraceae</taxon>
        <taxon>Papaveroideae</taxon>
        <taxon>Macleaya</taxon>
    </lineage>
</organism>
<dbReference type="GO" id="GO:0035251">
    <property type="term" value="F:UDP-glucosyltransferase activity"/>
    <property type="evidence" value="ECO:0007669"/>
    <property type="project" value="InterPro"/>
</dbReference>
<keyword evidence="2 4" id="KW-0328">Glycosyltransferase</keyword>
<dbReference type="CDD" id="cd03784">
    <property type="entry name" value="GT1_Gtf-like"/>
    <property type="match status" value="1"/>
</dbReference>
<dbReference type="InterPro" id="IPR050481">
    <property type="entry name" value="UDP-glycosyltransf_plant"/>
</dbReference>
<dbReference type="Gene3D" id="3.40.50.2000">
    <property type="entry name" value="Glycogen Phosphorylase B"/>
    <property type="match status" value="2"/>
</dbReference>
<dbReference type="InterPro" id="IPR002213">
    <property type="entry name" value="UDP_glucos_trans"/>
</dbReference>
<dbReference type="PANTHER" id="PTHR48048">
    <property type="entry name" value="GLYCOSYLTRANSFERASE"/>
    <property type="match status" value="1"/>
</dbReference>
<evidence type="ECO:0000256" key="1">
    <source>
        <dbReference type="ARBA" id="ARBA00009995"/>
    </source>
</evidence>
<dbReference type="SUPFAM" id="SSF53756">
    <property type="entry name" value="UDP-Glycosyltransferase/glycogen phosphorylase"/>
    <property type="match status" value="1"/>
</dbReference>
<comment type="similarity">
    <text evidence="1 4">Belongs to the UDP-glycosyltransferase family.</text>
</comment>
<dbReference type="OrthoDB" id="5835829at2759"/>
<dbReference type="PANTHER" id="PTHR48048:SF76">
    <property type="entry name" value="UDP-GLYCOSYLTRANSFERASE 708D1-LIKE"/>
    <property type="match status" value="1"/>
</dbReference>
<evidence type="ECO:0000256" key="3">
    <source>
        <dbReference type="ARBA" id="ARBA00022679"/>
    </source>
</evidence>
<name>A0A200QNX2_MACCD</name>
<dbReference type="EMBL" id="MVGT01001416">
    <property type="protein sequence ID" value="OVA12137.1"/>
    <property type="molecule type" value="Genomic_DNA"/>
</dbReference>
<evidence type="ECO:0000313" key="6">
    <source>
        <dbReference type="EMBL" id="OVA12137.1"/>
    </source>
</evidence>
<evidence type="ECO:0000256" key="4">
    <source>
        <dbReference type="RuleBase" id="RU003718"/>
    </source>
</evidence>
<dbReference type="AlphaFoldDB" id="A0A200QNX2"/>
<dbReference type="Proteomes" id="UP000195402">
    <property type="component" value="Unassembled WGS sequence"/>
</dbReference>
<dbReference type="Pfam" id="PF00201">
    <property type="entry name" value="UDPGT"/>
    <property type="match status" value="1"/>
</dbReference>
<keyword evidence="3 4" id="KW-0808">Transferase</keyword>
<reference evidence="6 7" key="1">
    <citation type="journal article" date="2017" name="Mol. Plant">
        <title>The Genome of Medicinal Plant Macleaya cordata Provides New Insights into Benzylisoquinoline Alkaloids Metabolism.</title>
        <authorList>
            <person name="Liu X."/>
            <person name="Liu Y."/>
            <person name="Huang P."/>
            <person name="Ma Y."/>
            <person name="Qing Z."/>
            <person name="Tang Q."/>
            <person name="Cao H."/>
            <person name="Cheng P."/>
            <person name="Zheng Y."/>
            <person name="Yuan Z."/>
            <person name="Zhou Y."/>
            <person name="Liu J."/>
            <person name="Tang Z."/>
            <person name="Zhuo Y."/>
            <person name="Zhang Y."/>
            <person name="Yu L."/>
            <person name="Huang J."/>
            <person name="Yang P."/>
            <person name="Peng Q."/>
            <person name="Zhang J."/>
            <person name="Jiang W."/>
            <person name="Zhang Z."/>
            <person name="Lin K."/>
            <person name="Ro D.K."/>
            <person name="Chen X."/>
            <person name="Xiong X."/>
            <person name="Shang Y."/>
            <person name="Huang S."/>
            <person name="Zeng J."/>
        </authorList>
    </citation>
    <scope>NUCLEOTIDE SEQUENCE [LARGE SCALE GENOMIC DNA]</scope>
    <source>
        <strain evidence="7">cv. BLH2017</strain>
        <tissue evidence="6">Root</tissue>
    </source>
</reference>
<dbReference type="EC" id="2.4.1.-" evidence="5"/>
<keyword evidence="7" id="KW-1185">Reference proteome</keyword>
<dbReference type="PROSITE" id="PS00375">
    <property type="entry name" value="UDPGT"/>
    <property type="match status" value="1"/>
</dbReference>
<dbReference type="InterPro" id="IPR035595">
    <property type="entry name" value="UDP_glycos_trans_CS"/>
</dbReference>